<dbReference type="PANTHER" id="PTHR42745">
    <property type="match status" value="1"/>
</dbReference>
<name>A0A9D2KCZ6_9BACT</name>
<dbReference type="InterPro" id="IPR046342">
    <property type="entry name" value="CBS_dom_sf"/>
</dbReference>
<reference evidence="10" key="1">
    <citation type="journal article" date="2021" name="PeerJ">
        <title>Extensive microbial diversity within the chicken gut microbiome revealed by metagenomics and culture.</title>
        <authorList>
            <person name="Gilroy R."/>
            <person name="Ravi A."/>
            <person name="Getino M."/>
            <person name="Pursley I."/>
            <person name="Horton D.L."/>
            <person name="Alikhan N.F."/>
            <person name="Baker D."/>
            <person name="Gharbi K."/>
            <person name="Hall N."/>
            <person name="Watson M."/>
            <person name="Adriaenssens E.M."/>
            <person name="Foster-Nyarko E."/>
            <person name="Jarju S."/>
            <person name="Secka A."/>
            <person name="Antonio M."/>
            <person name="Oren A."/>
            <person name="Chaudhuri R.R."/>
            <person name="La Ragione R."/>
            <person name="Hildebrand F."/>
            <person name="Pallen M.J."/>
        </authorList>
    </citation>
    <scope>NUCLEOTIDE SEQUENCE</scope>
    <source>
        <strain evidence="10">ChiW4-1371</strain>
    </source>
</reference>
<dbReference type="InterPro" id="IPR001347">
    <property type="entry name" value="SIS_dom"/>
</dbReference>
<evidence type="ECO:0000313" key="10">
    <source>
        <dbReference type="EMBL" id="HIZ90292.1"/>
    </source>
</evidence>
<evidence type="ECO:0000313" key="11">
    <source>
        <dbReference type="Proteomes" id="UP000824176"/>
    </source>
</evidence>
<evidence type="ECO:0000256" key="4">
    <source>
        <dbReference type="PIRNR" id="PIRNR004692"/>
    </source>
</evidence>
<dbReference type="PROSITE" id="PS51371">
    <property type="entry name" value="CBS"/>
    <property type="match status" value="2"/>
</dbReference>
<evidence type="ECO:0000256" key="7">
    <source>
        <dbReference type="PROSITE-ProRule" id="PRU00703"/>
    </source>
</evidence>
<reference evidence="10" key="2">
    <citation type="submission" date="2021-04" db="EMBL/GenBank/DDBJ databases">
        <authorList>
            <person name="Gilroy R."/>
        </authorList>
    </citation>
    <scope>NUCLEOTIDE SEQUENCE</scope>
    <source>
        <strain evidence="10">ChiW4-1371</strain>
    </source>
</reference>
<evidence type="ECO:0000256" key="1">
    <source>
        <dbReference type="ARBA" id="ARBA00008165"/>
    </source>
</evidence>
<dbReference type="GO" id="GO:0097367">
    <property type="term" value="F:carbohydrate derivative binding"/>
    <property type="evidence" value="ECO:0007669"/>
    <property type="project" value="InterPro"/>
</dbReference>
<dbReference type="Proteomes" id="UP000824176">
    <property type="component" value="Unassembled WGS sequence"/>
</dbReference>
<dbReference type="InterPro" id="IPR050986">
    <property type="entry name" value="GutQ/KpsF_isomerases"/>
</dbReference>
<comment type="caution">
    <text evidence="10">The sequence shown here is derived from an EMBL/GenBank/DDBJ whole genome shotgun (WGS) entry which is preliminary data.</text>
</comment>
<dbReference type="GO" id="GO:0019146">
    <property type="term" value="F:arabinose-5-phosphate isomerase activity"/>
    <property type="evidence" value="ECO:0007669"/>
    <property type="project" value="UniProtKB-ARBA"/>
</dbReference>
<dbReference type="EMBL" id="DXAQ01000149">
    <property type="protein sequence ID" value="HIZ90292.1"/>
    <property type="molecule type" value="Genomic_DNA"/>
</dbReference>
<dbReference type="Pfam" id="PF00571">
    <property type="entry name" value="CBS"/>
    <property type="match status" value="2"/>
</dbReference>
<evidence type="ECO:0000259" key="9">
    <source>
        <dbReference type="PROSITE" id="PS51464"/>
    </source>
</evidence>
<feature type="binding site" evidence="5">
    <location>
        <position position="76"/>
    </location>
    <ligand>
        <name>Zn(2+)</name>
        <dbReference type="ChEBI" id="CHEBI:29105"/>
    </ligand>
</feature>
<dbReference type="SUPFAM" id="SSF53697">
    <property type="entry name" value="SIS domain"/>
    <property type="match status" value="1"/>
</dbReference>
<dbReference type="InterPro" id="IPR000644">
    <property type="entry name" value="CBS_dom"/>
</dbReference>
<dbReference type="FunFam" id="3.40.50.10490:FF:000011">
    <property type="entry name" value="Arabinose 5-phosphate isomerase"/>
    <property type="match status" value="1"/>
</dbReference>
<feature type="site" description="Catalytically relevant" evidence="6">
    <location>
        <position position="53"/>
    </location>
</feature>
<keyword evidence="5" id="KW-0479">Metal-binding</keyword>
<keyword evidence="5" id="KW-0862">Zinc</keyword>
<evidence type="ECO:0000259" key="8">
    <source>
        <dbReference type="PROSITE" id="PS51371"/>
    </source>
</evidence>
<dbReference type="Pfam" id="PF01380">
    <property type="entry name" value="SIS"/>
    <property type="match status" value="1"/>
</dbReference>
<keyword evidence="10" id="KW-0413">Isomerase</keyword>
<dbReference type="CDD" id="cd05014">
    <property type="entry name" value="SIS_Kpsf"/>
    <property type="match status" value="1"/>
</dbReference>
<feature type="site" description="Catalytically relevant" evidence="6">
    <location>
        <position position="105"/>
    </location>
</feature>
<evidence type="ECO:0000256" key="6">
    <source>
        <dbReference type="PIRSR" id="PIRSR004692-3"/>
    </source>
</evidence>
<gene>
    <name evidence="10" type="ORF">H9804_10130</name>
</gene>
<dbReference type="Gene3D" id="3.10.580.10">
    <property type="entry name" value="CBS-domain"/>
    <property type="match status" value="1"/>
</dbReference>
<dbReference type="GO" id="GO:1901135">
    <property type="term" value="P:carbohydrate derivative metabolic process"/>
    <property type="evidence" value="ECO:0007669"/>
    <property type="project" value="InterPro"/>
</dbReference>
<dbReference type="NCBIfam" id="TIGR00393">
    <property type="entry name" value="kpsF"/>
    <property type="match status" value="1"/>
</dbReference>
<dbReference type="PANTHER" id="PTHR42745:SF1">
    <property type="entry name" value="ARABINOSE 5-PHOSPHATE ISOMERASE KDSD"/>
    <property type="match status" value="1"/>
</dbReference>
<feature type="site" description="Catalytically relevant" evidence="6">
    <location>
        <position position="187"/>
    </location>
</feature>
<accession>A0A9D2KCZ6</accession>
<dbReference type="PIRSF" id="PIRSF004692">
    <property type="entry name" value="KdsD_KpsF"/>
    <property type="match status" value="1"/>
</dbReference>
<proteinExistence type="inferred from homology"/>
<dbReference type="Gene3D" id="3.40.50.10490">
    <property type="entry name" value="Glucose-6-phosphate isomerase like protein, domain 1"/>
    <property type="match status" value="1"/>
</dbReference>
<keyword evidence="3 7" id="KW-0129">CBS domain</keyword>
<organism evidence="10 11">
    <name type="scientific">Candidatus Mucispirillum faecigallinarum</name>
    <dbReference type="NCBI Taxonomy" id="2838699"/>
    <lineage>
        <taxon>Bacteria</taxon>
        <taxon>Pseudomonadati</taxon>
        <taxon>Deferribacterota</taxon>
        <taxon>Deferribacteres</taxon>
        <taxon>Deferribacterales</taxon>
        <taxon>Mucispirillaceae</taxon>
        <taxon>Mucispirillum</taxon>
    </lineage>
</organism>
<evidence type="ECO:0000256" key="3">
    <source>
        <dbReference type="ARBA" id="ARBA00023122"/>
    </source>
</evidence>
<dbReference type="PROSITE" id="PS51464">
    <property type="entry name" value="SIS"/>
    <property type="match status" value="1"/>
</dbReference>
<dbReference type="GO" id="GO:0046872">
    <property type="term" value="F:metal ion binding"/>
    <property type="evidence" value="ECO:0007669"/>
    <property type="project" value="UniProtKB-KW"/>
</dbReference>
<feature type="domain" description="SIS" evidence="9">
    <location>
        <begin position="28"/>
        <end position="178"/>
    </location>
</feature>
<feature type="domain" description="CBS" evidence="8">
    <location>
        <begin position="271"/>
        <end position="323"/>
    </location>
</feature>
<dbReference type="InterPro" id="IPR004800">
    <property type="entry name" value="KdsD/KpsF-type"/>
</dbReference>
<evidence type="ECO:0000256" key="2">
    <source>
        <dbReference type="ARBA" id="ARBA00022737"/>
    </source>
</evidence>
<feature type="site" description="Catalytically relevant" evidence="6">
    <location>
        <position position="146"/>
    </location>
</feature>
<dbReference type="GO" id="GO:0005975">
    <property type="term" value="P:carbohydrate metabolic process"/>
    <property type="evidence" value="ECO:0007669"/>
    <property type="project" value="InterPro"/>
</dbReference>
<dbReference type="InterPro" id="IPR035474">
    <property type="entry name" value="SIS_Kpsf"/>
</dbReference>
<protein>
    <submittedName>
        <fullName evidence="10">KpsF/GutQ family sugar-phosphate isomerase</fullName>
    </submittedName>
</protein>
<feature type="domain" description="CBS" evidence="8">
    <location>
        <begin position="204"/>
        <end position="265"/>
    </location>
</feature>
<dbReference type="AlphaFoldDB" id="A0A9D2KCZ6"/>
<keyword evidence="2" id="KW-0677">Repeat</keyword>
<comment type="similarity">
    <text evidence="1 4">Belongs to the SIS family. GutQ/KpsF subfamily.</text>
</comment>
<sequence length="323" mass="34938">MDNNEIIKYGKNTFQIEIEAMKRAMDNISESFAQAVNIILGCKGRVVVIGMGKSGIIGKKIAATLASTGTPAFFMHPAEGMHGDLGMLVKGDVVIGISNSGETDEMKVLLPLIKRLGSKLIAIVGKADSTLGRESDCILDASVEKEACPLNLAPTASTTVALAIGDALAVALVECRGFKAEDFAMFHPSGSLGKRLLTTVNDLMHKGYEVPVVNENDIVENAVKVINEKKFGCTAVVDNEGRLTGIITDGDLRRAISKYSSIHQLKVSEIMTHNPKMIVKYELAAKALHIMEEYKISSLFIIDKNQHPEGIIHFQDLLKFGLV</sequence>
<dbReference type="SMART" id="SM00116">
    <property type="entry name" value="CBS"/>
    <property type="match status" value="2"/>
</dbReference>
<dbReference type="InterPro" id="IPR046348">
    <property type="entry name" value="SIS_dom_sf"/>
</dbReference>
<evidence type="ECO:0000256" key="5">
    <source>
        <dbReference type="PIRSR" id="PIRSR004692-2"/>
    </source>
</evidence>
<dbReference type="CDD" id="cd04604">
    <property type="entry name" value="CBS_pair_SIS_assoc"/>
    <property type="match status" value="1"/>
</dbReference>